<dbReference type="PANTHER" id="PTHR33334:SF10">
    <property type="entry name" value="PROTEIN LNK4"/>
    <property type="match status" value="1"/>
</dbReference>
<evidence type="ECO:0000313" key="2">
    <source>
        <dbReference type="EMBL" id="GAU18464.1"/>
    </source>
</evidence>
<dbReference type="EMBL" id="DF973184">
    <property type="protein sequence ID" value="GAU18464.1"/>
    <property type="molecule type" value="Genomic_DNA"/>
</dbReference>
<dbReference type="InterPro" id="IPR039928">
    <property type="entry name" value="LNK"/>
</dbReference>
<protein>
    <submittedName>
        <fullName evidence="2">Uncharacterized protein</fullName>
    </submittedName>
</protein>
<accession>A0A2Z6LLN7</accession>
<dbReference type="PANTHER" id="PTHR33334">
    <property type="entry name" value="PROTEIN LNK1"/>
    <property type="match status" value="1"/>
</dbReference>
<feature type="non-terminal residue" evidence="2">
    <location>
        <position position="1"/>
    </location>
</feature>
<dbReference type="GO" id="GO:0007623">
    <property type="term" value="P:circadian rhythm"/>
    <property type="evidence" value="ECO:0007669"/>
    <property type="project" value="InterPro"/>
</dbReference>
<evidence type="ECO:0000256" key="1">
    <source>
        <dbReference type="SAM" id="MobiDB-lite"/>
    </source>
</evidence>
<sequence length="301" mass="34289">LFTMDWYYGCGTNDFVVPSDQDLMAQNHSPENWSKWGISAPEGYNSPKSFMTMDSNTTEVEFNFNGKSFSNGVKFESSSYDKDQSSSSSLTEQSFQQTSLSRHQNHQQQQNYQLQELSSSFEQTDDIFLDSILEDYPCADNLNKSFYFYPDNQCSNSTGGYQKDTEASEYVPCNSNSDDCLNIETLKIMDLSEQFSGDEAMHKHSSIEESTLQNLEAIISQFTDKTRISFRDALYRLARDTKQQLVVDDLDGDVSMQEPMSWAVHNESLRSEDEQPMESETNSVDRAVANLMFNGTAYCEC</sequence>
<gene>
    <name evidence="2" type="ORF">TSUD_366470</name>
</gene>
<feature type="region of interest" description="Disordered" evidence="1">
    <location>
        <begin position="80"/>
        <end position="113"/>
    </location>
</feature>
<evidence type="ECO:0000313" key="3">
    <source>
        <dbReference type="Proteomes" id="UP000242715"/>
    </source>
</evidence>
<reference evidence="3" key="1">
    <citation type="journal article" date="2017" name="Front. Plant Sci.">
        <title>Climate Clever Clovers: New Paradigm to Reduce the Environmental Footprint of Ruminants by Breeding Low Methanogenic Forages Utilizing Haplotype Variation.</title>
        <authorList>
            <person name="Kaur P."/>
            <person name="Appels R."/>
            <person name="Bayer P.E."/>
            <person name="Keeble-Gagnere G."/>
            <person name="Wang J."/>
            <person name="Hirakawa H."/>
            <person name="Shirasawa K."/>
            <person name="Vercoe P."/>
            <person name="Stefanova K."/>
            <person name="Durmic Z."/>
            <person name="Nichols P."/>
            <person name="Revell C."/>
            <person name="Isobe S.N."/>
            <person name="Edwards D."/>
            <person name="Erskine W."/>
        </authorList>
    </citation>
    <scope>NUCLEOTIDE SEQUENCE [LARGE SCALE GENOMIC DNA]</scope>
    <source>
        <strain evidence="3">cv. Daliak</strain>
    </source>
</reference>
<proteinExistence type="predicted"/>
<feature type="compositionally biased region" description="Low complexity" evidence="1">
    <location>
        <begin position="85"/>
        <end position="113"/>
    </location>
</feature>
<keyword evidence="3" id="KW-1185">Reference proteome</keyword>
<organism evidence="2 3">
    <name type="scientific">Trifolium subterraneum</name>
    <name type="common">Subterranean clover</name>
    <dbReference type="NCBI Taxonomy" id="3900"/>
    <lineage>
        <taxon>Eukaryota</taxon>
        <taxon>Viridiplantae</taxon>
        <taxon>Streptophyta</taxon>
        <taxon>Embryophyta</taxon>
        <taxon>Tracheophyta</taxon>
        <taxon>Spermatophyta</taxon>
        <taxon>Magnoliopsida</taxon>
        <taxon>eudicotyledons</taxon>
        <taxon>Gunneridae</taxon>
        <taxon>Pentapetalae</taxon>
        <taxon>rosids</taxon>
        <taxon>fabids</taxon>
        <taxon>Fabales</taxon>
        <taxon>Fabaceae</taxon>
        <taxon>Papilionoideae</taxon>
        <taxon>50 kb inversion clade</taxon>
        <taxon>NPAAA clade</taxon>
        <taxon>Hologalegina</taxon>
        <taxon>IRL clade</taxon>
        <taxon>Trifolieae</taxon>
        <taxon>Trifolium</taxon>
    </lineage>
</organism>
<dbReference type="Proteomes" id="UP000242715">
    <property type="component" value="Unassembled WGS sequence"/>
</dbReference>
<dbReference type="GO" id="GO:0006355">
    <property type="term" value="P:regulation of DNA-templated transcription"/>
    <property type="evidence" value="ECO:0007669"/>
    <property type="project" value="InterPro"/>
</dbReference>
<name>A0A2Z6LLN7_TRISU</name>
<dbReference type="OrthoDB" id="1939712at2759"/>
<dbReference type="AlphaFoldDB" id="A0A2Z6LLN7"/>